<protein>
    <submittedName>
        <fullName evidence="1">Uncharacterized protein</fullName>
    </submittedName>
</protein>
<keyword evidence="2" id="KW-1185">Reference proteome</keyword>
<evidence type="ECO:0000313" key="2">
    <source>
        <dbReference type="Proteomes" id="UP001143856"/>
    </source>
</evidence>
<proteinExistence type="predicted"/>
<dbReference type="Proteomes" id="UP001143856">
    <property type="component" value="Unassembled WGS sequence"/>
</dbReference>
<name>A0ACC1P4B7_9PEZI</name>
<evidence type="ECO:0000313" key="1">
    <source>
        <dbReference type="EMBL" id="KAJ2986715.1"/>
    </source>
</evidence>
<sequence>MFATNAVSSILGVGPDQLQGKSLYECIADNCWGDAIKCLESAKANDSIVYLRFWSRDPRVEGASDGDESNVENQASENDSEGGVRLSNTSDVSMNNEPGVFIKKEADTGPQINQPMTVEKSSAPCRLYTSLAGQTQTANIRGSQRPMVLRGAQPHHREPIPTCELEAVVSCTSDGLLMVLRKARPPIPSNYPPRLPAGSENGLFASPWNEHSIHPNYPPELLYTFNHFFCPSTRLHEAVSRQLGVHRVTN</sequence>
<gene>
    <name evidence="1" type="ORF">NUW58_g4895</name>
</gene>
<comment type="caution">
    <text evidence="1">The sequence shown here is derived from an EMBL/GenBank/DDBJ whole genome shotgun (WGS) entry which is preliminary data.</text>
</comment>
<dbReference type="EMBL" id="JAPDGR010000905">
    <property type="protein sequence ID" value="KAJ2986715.1"/>
    <property type="molecule type" value="Genomic_DNA"/>
</dbReference>
<accession>A0ACC1P4B7</accession>
<reference evidence="1" key="1">
    <citation type="submission" date="2022-10" db="EMBL/GenBank/DDBJ databases">
        <title>Genome Sequence of Xylaria curta.</title>
        <authorList>
            <person name="Buettner E."/>
        </authorList>
    </citation>
    <scope>NUCLEOTIDE SEQUENCE</scope>
    <source>
        <strain evidence="1">Babe10</strain>
    </source>
</reference>
<organism evidence="1 2">
    <name type="scientific">Xylaria curta</name>
    <dbReference type="NCBI Taxonomy" id="42375"/>
    <lineage>
        <taxon>Eukaryota</taxon>
        <taxon>Fungi</taxon>
        <taxon>Dikarya</taxon>
        <taxon>Ascomycota</taxon>
        <taxon>Pezizomycotina</taxon>
        <taxon>Sordariomycetes</taxon>
        <taxon>Xylariomycetidae</taxon>
        <taxon>Xylariales</taxon>
        <taxon>Xylariaceae</taxon>
        <taxon>Xylaria</taxon>
    </lineage>
</organism>